<evidence type="ECO:0000313" key="1">
    <source>
        <dbReference type="EMBL" id="JAH05241.1"/>
    </source>
</evidence>
<organism evidence="1">
    <name type="scientific">Anguilla anguilla</name>
    <name type="common">European freshwater eel</name>
    <name type="synonym">Muraena anguilla</name>
    <dbReference type="NCBI Taxonomy" id="7936"/>
    <lineage>
        <taxon>Eukaryota</taxon>
        <taxon>Metazoa</taxon>
        <taxon>Chordata</taxon>
        <taxon>Craniata</taxon>
        <taxon>Vertebrata</taxon>
        <taxon>Euteleostomi</taxon>
        <taxon>Actinopterygii</taxon>
        <taxon>Neopterygii</taxon>
        <taxon>Teleostei</taxon>
        <taxon>Anguilliformes</taxon>
        <taxon>Anguillidae</taxon>
        <taxon>Anguilla</taxon>
    </lineage>
</organism>
<reference evidence="1" key="2">
    <citation type="journal article" date="2015" name="Fish Shellfish Immunol.">
        <title>Early steps in the European eel (Anguilla anguilla)-Vibrio vulnificus interaction in the gills: Role of the RtxA13 toxin.</title>
        <authorList>
            <person name="Callol A."/>
            <person name="Pajuelo D."/>
            <person name="Ebbesson L."/>
            <person name="Teles M."/>
            <person name="MacKenzie S."/>
            <person name="Amaro C."/>
        </authorList>
    </citation>
    <scope>NUCLEOTIDE SEQUENCE</scope>
</reference>
<proteinExistence type="predicted"/>
<protein>
    <submittedName>
        <fullName evidence="1">Uncharacterized protein</fullName>
    </submittedName>
</protein>
<dbReference type="AlphaFoldDB" id="A0A0E9PKV2"/>
<sequence>MLAKALSNRMCELVEMLKWKIMEALSQQGTLAVHHGNI</sequence>
<accession>A0A0E9PKV2</accession>
<reference evidence="1" key="1">
    <citation type="submission" date="2014-11" db="EMBL/GenBank/DDBJ databases">
        <authorList>
            <person name="Amaro Gonzalez C."/>
        </authorList>
    </citation>
    <scope>NUCLEOTIDE SEQUENCE</scope>
</reference>
<name>A0A0E9PKV2_ANGAN</name>
<dbReference type="EMBL" id="GBXM01103336">
    <property type="protein sequence ID" value="JAH05241.1"/>
    <property type="molecule type" value="Transcribed_RNA"/>
</dbReference>